<name>D8RNB6_SELML</name>
<dbReference type="STRING" id="88036.D8RNB6"/>
<evidence type="ECO:0000259" key="11">
    <source>
        <dbReference type="PROSITE" id="PS50160"/>
    </source>
</evidence>
<dbReference type="GO" id="GO:0003910">
    <property type="term" value="F:DNA ligase (ATP) activity"/>
    <property type="evidence" value="ECO:0000318"/>
    <property type="project" value="GO_Central"/>
</dbReference>
<evidence type="ECO:0000256" key="3">
    <source>
        <dbReference type="ARBA" id="ARBA00022598"/>
    </source>
</evidence>
<dbReference type="AlphaFoldDB" id="D8RNB6"/>
<dbReference type="PANTHER" id="PTHR45674:SF9">
    <property type="entry name" value="DNA LIGASE 3"/>
    <property type="match status" value="1"/>
</dbReference>
<dbReference type="InterPro" id="IPR050191">
    <property type="entry name" value="ATP-dep_DNA_ligase"/>
</dbReference>
<dbReference type="Pfam" id="PF01068">
    <property type="entry name" value="DNA_ligase_A_M"/>
    <property type="match status" value="1"/>
</dbReference>
<evidence type="ECO:0000256" key="6">
    <source>
        <dbReference type="ARBA" id="ARBA00022840"/>
    </source>
</evidence>
<evidence type="ECO:0000256" key="7">
    <source>
        <dbReference type="ARBA" id="ARBA00023242"/>
    </source>
</evidence>
<dbReference type="SUPFAM" id="SSF117018">
    <property type="entry name" value="ATP-dependent DNA ligase DNA-binding domain"/>
    <property type="match status" value="1"/>
</dbReference>
<dbReference type="Gene3D" id="1.10.3260.10">
    <property type="entry name" value="DNA ligase, ATP-dependent, N-terminal domain"/>
    <property type="match status" value="1"/>
</dbReference>
<dbReference type="InterPro" id="IPR012309">
    <property type="entry name" value="DNA_ligase_ATP-dep_C"/>
</dbReference>
<dbReference type="GO" id="GO:0005524">
    <property type="term" value="F:ATP binding"/>
    <property type="evidence" value="ECO:0007669"/>
    <property type="project" value="UniProtKB-KW"/>
</dbReference>
<dbReference type="InterPro" id="IPR036599">
    <property type="entry name" value="DNA_ligase_N_sf"/>
</dbReference>
<dbReference type="Proteomes" id="UP000001514">
    <property type="component" value="Unassembled WGS sequence"/>
</dbReference>
<keyword evidence="9" id="KW-0233">DNA recombination</keyword>
<dbReference type="FunFam" id="2.40.50.140:FF:000220">
    <property type="entry name" value="DNA ligase"/>
    <property type="match status" value="1"/>
</dbReference>
<gene>
    <name evidence="12" type="ORF">SELMODRAFT_97261</name>
</gene>
<dbReference type="OMA" id="RDFSCEY"/>
<dbReference type="GO" id="GO:0006281">
    <property type="term" value="P:DNA repair"/>
    <property type="evidence" value="ECO:0007669"/>
    <property type="project" value="UniProtKB-KW"/>
</dbReference>
<evidence type="ECO:0000313" key="12">
    <source>
        <dbReference type="EMBL" id="EFJ26695.1"/>
    </source>
</evidence>
<evidence type="ECO:0000256" key="8">
    <source>
        <dbReference type="ARBA" id="ARBA00034003"/>
    </source>
</evidence>
<dbReference type="Gene3D" id="3.30.1490.70">
    <property type="match status" value="1"/>
</dbReference>
<dbReference type="InterPro" id="IPR012340">
    <property type="entry name" value="NA-bd_OB-fold"/>
</dbReference>
<comment type="catalytic activity">
    <reaction evidence="8 9">
        <text>ATP + (deoxyribonucleotide)n-3'-hydroxyl + 5'-phospho-(deoxyribonucleotide)m = (deoxyribonucleotide)n+m + AMP + diphosphate.</text>
        <dbReference type="EC" id="6.5.1.1"/>
    </reaction>
</comment>
<evidence type="ECO:0000256" key="5">
    <source>
        <dbReference type="ARBA" id="ARBA00022741"/>
    </source>
</evidence>
<keyword evidence="3 9" id="KW-0436">Ligase</keyword>
<evidence type="ECO:0000256" key="4">
    <source>
        <dbReference type="ARBA" id="ARBA00022705"/>
    </source>
</evidence>
<keyword evidence="7" id="KW-0539">Nucleus</keyword>
<dbReference type="Gramene" id="EFJ26695">
    <property type="protein sequence ID" value="EFJ26695"/>
    <property type="gene ID" value="SELMODRAFT_97261"/>
</dbReference>
<keyword evidence="5 9" id="KW-0547">Nucleotide-binding</keyword>
<dbReference type="Gene3D" id="2.40.50.140">
    <property type="entry name" value="Nucleic acid-binding proteins"/>
    <property type="match status" value="1"/>
</dbReference>
<dbReference type="GO" id="GO:0005634">
    <property type="term" value="C:nucleus"/>
    <property type="evidence" value="ECO:0000318"/>
    <property type="project" value="GO_Central"/>
</dbReference>
<dbReference type="GO" id="GO:0071897">
    <property type="term" value="P:DNA biosynthetic process"/>
    <property type="evidence" value="ECO:0007669"/>
    <property type="project" value="InterPro"/>
</dbReference>
<comment type="subcellular location">
    <subcellularLocation>
        <location evidence="1">Nucleus</location>
    </subcellularLocation>
</comment>
<keyword evidence="13" id="KW-1185">Reference proteome</keyword>
<evidence type="ECO:0000256" key="9">
    <source>
        <dbReference type="RuleBase" id="RU000617"/>
    </source>
</evidence>
<feature type="non-terminal residue" evidence="12">
    <location>
        <position position="1"/>
    </location>
</feature>
<dbReference type="InParanoid" id="D8RNB6"/>
<evidence type="ECO:0000313" key="13">
    <source>
        <dbReference type="Proteomes" id="UP000001514"/>
    </source>
</evidence>
<dbReference type="PROSITE" id="PS00697">
    <property type="entry name" value="DNA_LIGASE_A1"/>
    <property type="match status" value="1"/>
</dbReference>
<dbReference type="HOGENOM" id="CLU_005138_1_2_1"/>
<dbReference type="Gene3D" id="3.30.470.30">
    <property type="entry name" value="DNA ligase/mRNA capping enzyme"/>
    <property type="match status" value="1"/>
</dbReference>
<dbReference type="Pfam" id="PF04679">
    <property type="entry name" value="DNA_ligase_A_C"/>
    <property type="match status" value="1"/>
</dbReference>
<organism evidence="13">
    <name type="scientific">Selaginella moellendorffii</name>
    <name type="common">Spikemoss</name>
    <dbReference type="NCBI Taxonomy" id="88036"/>
    <lineage>
        <taxon>Eukaryota</taxon>
        <taxon>Viridiplantae</taxon>
        <taxon>Streptophyta</taxon>
        <taxon>Embryophyta</taxon>
        <taxon>Tracheophyta</taxon>
        <taxon>Lycopodiopsida</taxon>
        <taxon>Selaginellales</taxon>
        <taxon>Selaginellaceae</taxon>
        <taxon>Selaginella</taxon>
    </lineage>
</organism>
<dbReference type="EMBL" id="GL377584">
    <property type="protein sequence ID" value="EFJ26695.1"/>
    <property type="molecule type" value="Genomic_DNA"/>
</dbReference>
<evidence type="ECO:0000256" key="10">
    <source>
        <dbReference type="RuleBase" id="RU004196"/>
    </source>
</evidence>
<dbReference type="FunFam" id="3.30.470.30:FF:000002">
    <property type="entry name" value="DNA ligase"/>
    <property type="match status" value="1"/>
</dbReference>
<proteinExistence type="inferred from homology"/>
<evidence type="ECO:0000256" key="2">
    <source>
        <dbReference type="ARBA" id="ARBA00007572"/>
    </source>
</evidence>
<comment type="similarity">
    <text evidence="2 10">Belongs to the ATP-dependent DNA ligase family.</text>
</comment>
<dbReference type="InterPro" id="IPR012310">
    <property type="entry name" value="DNA_ligase_ATP-dep_cent"/>
</dbReference>
<dbReference type="CDD" id="cd07969">
    <property type="entry name" value="OBF_DNA_ligase_I"/>
    <property type="match status" value="1"/>
</dbReference>
<dbReference type="GO" id="GO:0006273">
    <property type="term" value="P:lagging strand elongation"/>
    <property type="evidence" value="ECO:0000318"/>
    <property type="project" value="GO_Central"/>
</dbReference>
<dbReference type="SUPFAM" id="SSF56091">
    <property type="entry name" value="DNA ligase/mRNA capping enzyme, catalytic domain"/>
    <property type="match status" value="1"/>
</dbReference>
<feature type="domain" description="ATP-dependent DNA ligase family profile" evidence="11">
    <location>
        <begin position="360"/>
        <end position="497"/>
    </location>
</feature>
<sequence>WKADELAPYLHLARTFELVEKESGRYRTTEMLCNMFRSLLALSSADVLAALYLTTNRIAPDYENVDLSIGTATVVMAIEEATGTPKSKLKEMYNRMGDLGDVAQACKQTQSMLRNPQPLLIRHVFSTLKQISKETGIGSSSRKKNMVVGLLRSCREKEVTYLVRTLVQNMRIGAMVRTVLPALAEAVVLHRDNSAVAALKHQEVSALIVEAFNLVPNFDILVPFLLEQGMVALATRMVLTPGIPIKPMLAKIANGVPDVLKIFEGKSFTSEFKYDGFRAQIHLLDDGSVRIFSRNCENSTSRFPDVVEIIKSSTIKRDSRSFIIDAELVAVDRANNNKLMAFQSLSTRERGGRTGTGVDLDKITVNVCVFVFDVMYVDGEPFVKAPLRLRRRRMHDLFPEVRPGYLDFAAEKTEHNTEHIQDFLGQAIAASCEGLMVKALDEGSFYAPAKRAESWLKLKRDYVEGLSDSLDLVPIGAWYGNGRKAGWHSPFLLACYDPDQEVFQSVCRVMSGFTDAFYEQMKEFYSEDKLLSKKPSYYQTLERPDVWFAAAKVWEIRGADYTISPVHQAAAGLVHPDRGISLRFPRFVGERIDKSPEDATSPSELVQLFNAQTRKVDIPT</sequence>
<dbReference type="KEGG" id="smo:SELMODRAFT_97261"/>
<dbReference type="eggNOG" id="KOG0967">
    <property type="taxonomic scope" value="Eukaryota"/>
</dbReference>
<accession>D8RNB6</accession>
<evidence type="ECO:0000256" key="1">
    <source>
        <dbReference type="ARBA" id="ARBA00004123"/>
    </source>
</evidence>
<dbReference type="PROSITE" id="PS50160">
    <property type="entry name" value="DNA_LIGASE_A3"/>
    <property type="match status" value="1"/>
</dbReference>
<dbReference type="CDD" id="cd07900">
    <property type="entry name" value="Adenylation_DNA_ligase_I_Euk"/>
    <property type="match status" value="1"/>
</dbReference>
<dbReference type="NCBIfam" id="TIGR00574">
    <property type="entry name" value="dnl1"/>
    <property type="match status" value="1"/>
</dbReference>
<keyword evidence="9" id="KW-0234">DNA repair</keyword>
<keyword evidence="9" id="KW-0227">DNA damage</keyword>
<dbReference type="GO" id="GO:0006310">
    <property type="term" value="P:DNA recombination"/>
    <property type="evidence" value="ECO:0007669"/>
    <property type="project" value="UniProtKB-KW"/>
</dbReference>
<dbReference type="PANTHER" id="PTHR45674">
    <property type="entry name" value="DNA LIGASE 1/3 FAMILY MEMBER"/>
    <property type="match status" value="1"/>
</dbReference>
<keyword evidence="6 9" id="KW-0067">ATP-binding</keyword>
<dbReference type="Pfam" id="PF04675">
    <property type="entry name" value="DNA_ligase_A_N"/>
    <property type="match status" value="1"/>
</dbReference>
<reference evidence="12 13" key="1">
    <citation type="journal article" date="2011" name="Science">
        <title>The Selaginella genome identifies genetic changes associated with the evolution of vascular plants.</title>
        <authorList>
            <person name="Banks J.A."/>
            <person name="Nishiyama T."/>
            <person name="Hasebe M."/>
            <person name="Bowman J.L."/>
            <person name="Gribskov M."/>
            <person name="dePamphilis C."/>
            <person name="Albert V.A."/>
            <person name="Aono N."/>
            <person name="Aoyama T."/>
            <person name="Ambrose B.A."/>
            <person name="Ashton N.W."/>
            <person name="Axtell M.J."/>
            <person name="Barker E."/>
            <person name="Barker M.S."/>
            <person name="Bennetzen J.L."/>
            <person name="Bonawitz N.D."/>
            <person name="Chapple C."/>
            <person name="Cheng C."/>
            <person name="Correa L.G."/>
            <person name="Dacre M."/>
            <person name="DeBarry J."/>
            <person name="Dreyer I."/>
            <person name="Elias M."/>
            <person name="Engstrom E.M."/>
            <person name="Estelle M."/>
            <person name="Feng L."/>
            <person name="Finet C."/>
            <person name="Floyd S.K."/>
            <person name="Frommer W.B."/>
            <person name="Fujita T."/>
            <person name="Gramzow L."/>
            <person name="Gutensohn M."/>
            <person name="Harholt J."/>
            <person name="Hattori M."/>
            <person name="Heyl A."/>
            <person name="Hirai T."/>
            <person name="Hiwatashi Y."/>
            <person name="Ishikawa M."/>
            <person name="Iwata M."/>
            <person name="Karol K.G."/>
            <person name="Koehler B."/>
            <person name="Kolukisaoglu U."/>
            <person name="Kubo M."/>
            <person name="Kurata T."/>
            <person name="Lalonde S."/>
            <person name="Li K."/>
            <person name="Li Y."/>
            <person name="Litt A."/>
            <person name="Lyons E."/>
            <person name="Manning G."/>
            <person name="Maruyama T."/>
            <person name="Michael T.P."/>
            <person name="Mikami K."/>
            <person name="Miyazaki S."/>
            <person name="Morinaga S."/>
            <person name="Murata T."/>
            <person name="Mueller-Roeber B."/>
            <person name="Nelson D.R."/>
            <person name="Obara M."/>
            <person name="Oguri Y."/>
            <person name="Olmstead R.G."/>
            <person name="Onodera N."/>
            <person name="Petersen B.L."/>
            <person name="Pils B."/>
            <person name="Prigge M."/>
            <person name="Rensing S.A."/>
            <person name="Riano-Pachon D.M."/>
            <person name="Roberts A.W."/>
            <person name="Sato Y."/>
            <person name="Scheller H.V."/>
            <person name="Schulz B."/>
            <person name="Schulz C."/>
            <person name="Shakirov E.V."/>
            <person name="Shibagaki N."/>
            <person name="Shinohara N."/>
            <person name="Shippen D.E."/>
            <person name="Soerensen I."/>
            <person name="Sotooka R."/>
            <person name="Sugimoto N."/>
            <person name="Sugita M."/>
            <person name="Sumikawa N."/>
            <person name="Tanurdzic M."/>
            <person name="Theissen G."/>
            <person name="Ulvskov P."/>
            <person name="Wakazuki S."/>
            <person name="Weng J.K."/>
            <person name="Willats W.W."/>
            <person name="Wipf D."/>
            <person name="Wolf P.G."/>
            <person name="Yang L."/>
            <person name="Zimmer A.D."/>
            <person name="Zhu Q."/>
            <person name="Mitros T."/>
            <person name="Hellsten U."/>
            <person name="Loque D."/>
            <person name="Otillar R."/>
            <person name="Salamov A."/>
            <person name="Schmutz J."/>
            <person name="Shapiro H."/>
            <person name="Lindquist E."/>
            <person name="Lucas S."/>
            <person name="Rokhsar D."/>
            <person name="Grigoriev I.V."/>
        </authorList>
    </citation>
    <scope>NUCLEOTIDE SEQUENCE [LARGE SCALE GENOMIC DNA]</scope>
</reference>
<dbReference type="InterPro" id="IPR000977">
    <property type="entry name" value="DNA_ligase_ATP-dep"/>
</dbReference>
<dbReference type="EC" id="6.5.1.1" evidence="9"/>
<dbReference type="GO" id="GO:0003677">
    <property type="term" value="F:DNA binding"/>
    <property type="evidence" value="ECO:0007669"/>
    <property type="project" value="InterPro"/>
</dbReference>
<dbReference type="SUPFAM" id="SSF50249">
    <property type="entry name" value="Nucleic acid-binding proteins"/>
    <property type="match status" value="1"/>
</dbReference>
<keyword evidence="4" id="KW-0235">DNA replication</keyword>
<dbReference type="InterPro" id="IPR016059">
    <property type="entry name" value="DNA_ligase_ATP-dep_CS"/>
</dbReference>
<dbReference type="InterPro" id="IPR012308">
    <property type="entry name" value="DNA_ligase_ATP-dep_N"/>
</dbReference>
<protein>
    <recommendedName>
        <fullName evidence="9">DNA ligase</fullName>
        <ecNumber evidence="9">6.5.1.1</ecNumber>
    </recommendedName>
</protein>